<keyword evidence="5" id="KW-0234">DNA repair</keyword>
<keyword evidence="5" id="KW-0227">DNA damage</keyword>
<evidence type="ECO:0000256" key="4">
    <source>
        <dbReference type="ARBA" id="ARBA00023242"/>
    </source>
</evidence>
<dbReference type="EMBL" id="NBNE01000822">
    <property type="protein sequence ID" value="OWZ17052.1"/>
    <property type="molecule type" value="Genomic_DNA"/>
</dbReference>
<dbReference type="OrthoDB" id="342900at2759"/>
<comment type="subcellular location">
    <subcellularLocation>
        <location evidence="1 5">Nucleus</location>
    </subcellularLocation>
</comment>
<evidence type="ECO:0000259" key="6">
    <source>
        <dbReference type="Pfam" id="PF12460"/>
    </source>
</evidence>
<gene>
    <name evidence="8" type="ORF">PHMEG_0009057</name>
</gene>
<dbReference type="GO" id="GO:0005634">
    <property type="term" value="C:nucleus"/>
    <property type="evidence" value="ECO:0007669"/>
    <property type="project" value="UniProtKB-SubCell"/>
</dbReference>
<evidence type="ECO:0000256" key="2">
    <source>
        <dbReference type="ARBA" id="ARBA00009340"/>
    </source>
</evidence>
<dbReference type="AlphaFoldDB" id="A0A225WHP2"/>
<dbReference type="InterPro" id="IPR016024">
    <property type="entry name" value="ARM-type_fold"/>
</dbReference>
<comment type="caution">
    <text evidence="8">The sequence shown here is derived from an EMBL/GenBank/DDBJ whole genome shotgun (WGS) entry which is preliminary data.</text>
</comment>
<feature type="domain" description="MMS19 N-terminal" evidence="7">
    <location>
        <begin position="46"/>
        <end position="336"/>
    </location>
</feature>
<accession>A0A225WHP2</accession>
<dbReference type="InterPro" id="IPR011989">
    <property type="entry name" value="ARM-like"/>
</dbReference>
<reference evidence="9" key="1">
    <citation type="submission" date="2017-03" db="EMBL/GenBank/DDBJ databases">
        <title>Phytopthora megakarya and P. palmivora, two closely related causual agents of cacao black pod achieved similar genome size and gene model numbers by different mechanisms.</title>
        <authorList>
            <person name="Ali S."/>
            <person name="Shao J."/>
            <person name="Larry D.J."/>
            <person name="Kronmiller B."/>
            <person name="Shen D."/>
            <person name="Strem M.D."/>
            <person name="Melnick R.L."/>
            <person name="Guiltinan M.J."/>
            <person name="Tyler B.M."/>
            <person name="Meinhardt L.W."/>
            <person name="Bailey B.A."/>
        </authorList>
    </citation>
    <scope>NUCLEOTIDE SEQUENCE [LARGE SCALE GENOMIC DNA]</scope>
    <source>
        <strain evidence="9">zdho120</strain>
    </source>
</reference>
<dbReference type="SUPFAM" id="SSF48371">
    <property type="entry name" value="ARM repeat"/>
    <property type="match status" value="2"/>
</dbReference>
<protein>
    <recommendedName>
        <fullName evidence="5">MMS19 nucleotide excision repair protein</fullName>
    </recommendedName>
</protein>
<dbReference type="GO" id="GO:0097361">
    <property type="term" value="C:cytosolic [4Fe-4S] assembly targeting complex"/>
    <property type="evidence" value="ECO:0007669"/>
    <property type="project" value="UniProtKB-UniRule"/>
</dbReference>
<dbReference type="InterPro" id="IPR024687">
    <property type="entry name" value="MMS19_C"/>
</dbReference>
<dbReference type="GO" id="GO:0051604">
    <property type="term" value="P:protein maturation"/>
    <property type="evidence" value="ECO:0007669"/>
    <property type="project" value="UniProtKB-UniRule"/>
</dbReference>
<comment type="similarity">
    <text evidence="2 5">Belongs to the MET18/MMS19 family.</text>
</comment>
<name>A0A225WHP2_9STRA</name>
<dbReference type="PANTHER" id="PTHR12891:SF0">
    <property type="entry name" value="MMS19 NUCLEOTIDE EXCISION REPAIR PROTEIN HOMOLOG"/>
    <property type="match status" value="1"/>
</dbReference>
<evidence type="ECO:0000259" key="7">
    <source>
        <dbReference type="Pfam" id="PF14500"/>
    </source>
</evidence>
<dbReference type="Proteomes" id="UP000198211">
    <property type="component" value="Unassembled WGS sequence"/>
</dbReference>
<dbReference type="STRING" id="4795.A0A225WHP2"/>
<keyword evidence="3" id="KW-0677">Repeat</keyword>
<dbReference type="GO" id="GO:0006281">
    <property type="term" value="P:DNA repair"/>
    <property type="evidence" value="ECO:0007669"/>
    <property type="project" value="UniProtKB-UniRule"/>
</dbReference>
<evidence type="ECO:0000256" key="1">
    <source>
        <dbReference type="ARBA" id="ARBA00004123"/>
    </source>
</evidence>
<dbReference type="InterPro" id="IPR029240">
    <property type="entry name" value="MMS19_N"/>
</dbReference>
<dbReference type="InterPro" id="IPR039920">
    <property type="entry name" value="MMS19"/>
</dbReference>
<evidence type="ECO:0000256" key="5">
    <source>
        <dbReference type="RuleBase" id="RU367072"/>
    </source>
</evidence>
<organism evidence="8 9">
    <name type="scientific">Phytophthora megakarya</name>
    <dbReference type="NCBI Taxonomy" id="4795"/>
    <lineage>
        <taxon>Eukaryota</taxon>
        <taxon>Sar</taxon>
        <taxon>Stramenopiles</taxon>
        <taxon>Oomycota</taxon>
        <taxon>Peronosporomycetes</taxon>
        <taxon>Peronosporales</taxon>
        <taxon>Peronosporaceae</taxon>
        <taxon>Phytophthora</taxon>
    </lineage>
</organism>
<proteinExistence type="inferred from homology"/>
<dbReference type="Pfam" id="PF12460">
    <property type="entry name" value="MMS19_C"/>
    <property type="match status" value="1"/>
</dbReference>
<evidence type="ECO:0000313" key="9">
    <source>
        <dbReference type="Proteomes" id="UP000198211"/>
    </source>
</evidence>
<dbReference type="Gene3D" id="1.25.10.10">
    <property type="entry name" value="Leucine-rich Repeat Variant"/>
    <property type="match status" value="2"/>
</dbReference>
<dbReference type="PANTHER" id="PTHR12891">
    <property type="entry name" value="DNA REPAIR/TRANSCRIPTION PROTEIN MET18/MMS19"/>
    <property type="match status" value="1"/>
</dbReference>
<dbReference type="FunFam" id="1.25.10.10:FF:001819">
    <property type="entry name" value="MMS19 nucleotide excision repair protein homolog"/>
    <property type="match status" value="1"/>
</dbReference>
<evidence type="ECO:0000256" key="3">
    <source>
        <dbReference type="ARBA" id="ARBA00022737"/>
    </source>
</evidence>
<comment type="function">
    <text evidence="5">Key component of the cytosolic iron-sulfur protein assembly (CIA) complex, a multiprotein complex that mediates the incorporation of iron-sulfur cluster into apoproteins specifically involved in DNA metabolism and genomic integrity. In the CIA complex, MMS19 acts as an adapter between early-acting CIA components and a subset of cellular target iron-sulfur proteins.</text>
</comment>
<dbReference type="Pfam" id="PF14500">
    <property type="entry name" value="MMS19_N"/>
    <property type="match status" value="1"/>
</dbReference>
<evidence type="ECO:0000313" key="8">
    <source>
        <dbReference type="EMBL" id="OWZ17052.1"/>
    </source>
</evidence>
<keyword evidence="9" id="KW-1185">Reference proteome</keyword>
<keyword evidence="4 5" id="KW-0539">Nucleus</keyword>
<feature type="domain" description="MMS19 C-terminal" evidence="6">
    <location>
        <begin position="632"/>
        <end position="1099"/>
    </location>
</feature>
<dbReference type="GO" id="GO:0016226">
    <property type="term" value="P:iron-sulfur cluster assembly"/>
    <property type="evidence" value="ECO:0007669"/>
    <property type="project" value="UniProtKB-UniRule"/>
</dbReference>
<sequence>MFSLDAPLAPAIDAFVDPENDDAAQKTGLNTVVMQVHRSVSMETLIQALGAYLTSGDDKVRSRATLLLAEVLTRLPELQLTPSAVQLLLTFFADRLADFPSASACLRALLALETHHAAQVSSPRTTVALVLKLGSTLHIPQLGQAMRKMCFDLMQLALAQPTVAELLLDSVPPSGDAQDASVDDAEQSEDLGRQFAQTFLSAMEGEKDPRNLLLCMQVARTLLSKLEAVFSRSDALLQQYFDIVSCYFPIIFTPPPNDPYGITSEGLILSLRHAFAASDLLAPLVLPFLLKKLASTVVEAKLDALQTLVFCGERYSVNALLLQMHAVATALYDEVLDGEKQEVIAEARQAISRFSGVVARARAQDTPGAAYAWSKFVVEMTARAAGELRQHAADSMVSVSAGQVLAALGHDSAMSFGHVLKIAVPLLVEQLENENSGSESVPSKCEAALARILLLVNTIDREIDQSGQAQPMRPHAPVLIDALVNFLSSDQDNQAKQGSSPTARCVAVEALCHLLTFPPSPIVAPAQVKALINLFTRLLLLDPASEVRSACLRSLKEISTVSTASTTSMSSGEHPVTGGYAAFVVEISLARLMAAVNEGSDHEDDDEEEGTGVGAVLAASNRNFDSFFEEALLAITELCRESSIFQATIFLLIDLCVEKNDGKLSPIGFCEADGDVARQRHVDCLLDAVAKIVEINASDRTSMEFCVQASDSASIIFRLLTAVETSAARANVAATGDQPGLVDDAKIAACVRIFRAVMQNVSPDTQQRFVDAVVPAFLRTQPSEPASLQLVPLFAAVINSTARDVTLPDTSLVINRLLDLAQAGATTVPESSARRLQVVYAEAALSAAKSLASIVNKMSDGAEFDALIDLLLSQKLAVVISNITEEFAVRVAALQIYAWIAKALIIRGHKVHAPVCLRFLCNFLTPRNQNADGDVNMDEGDEQQTAAMRMEVAKTFKLLVSEYPDVLNRKCGAFITFLYRQRMFDLVFPVLLEYIRVHIGQDISVAALVAFAQVIAHSPKAIYMPHLAQIFPLMVQALNTDDHELGSAAIQTFKPLLMESVETAKPFLKDVFPGLLKQAQFGSGARDRYAALECLAKLATIPYELVHPYKDTVLRKLLLVLDDRKRLVRHMAVRVRNQWSIL</sequence>